<feature type="transmembrane region" description="Helical" evidence="5">
    <location>
        <begin position="139"/>
        <end position="159"/>
    </location>
</feature>
<dbReference type="RefSeq" id="WP_234997639.1">
    <property type="nucleotide sequence ID" value="NZ_CALGVN010000002.1"/>
</dbReference>
<dbReference type="GO" id="GO:0016887">
    <property type="term" value="F:ATP hydrolysis activity"/>
    <property type="evidence" value="ECO:0007669"/>
    <property type="project" value="InterPro"/>
</dbReference>
<dbReference type="STRING" id="1848.SAMN05443637_13111"/>
<keyword evidence="8" id="KW-0067">ATP-binding</keyword>
<dbReference type="SUPFAM" id="SSF90123">
    <property type="entry name" value="ABC transporter transmembrane region"/>
    <property type="match status" value="1"/>
</dbReference>
<dbReference type="InterPro" id="IPR017871">
    <property type="entry name" value="ABC_transporter-like_CS"/>
</dbReference>
<dbReference type="Gene3D" id="1.20.1560.10">
    <property type="entry name" value="ABC transporter type 1, transmembrane domain"/>
    <property type="match status" value="1"/>
</dbReference>
<evidence type="ECO:0000256" key="3">
    <source>
        <dbReference type="ARBA" id="ARBA00022989"/>
    </source>
</evidence>
<keyword evidence="9" id="KW-1185">Reference proteome</keyword>
<keyword evidence="2 5" id="KW-0812">Transmembrane</keyword>
<name>A0A1M7B0T6_PSETH</name>
<dbReference type="PROSITE" id="PS50893">
    <property type="entry name" value="ABC_TRANSPORTER_2"/>
    <property type="match status" value="1"/>
</dbReference>
<organism evidence="8 9">
    <name type="scientific">Pseudonocardia thermophila</name>
    <dbReference type="NCBI Taxonomy" id="1848"/>
    <lineage>
        <taxon>Bacteria</taxon>
        <taxon>Bacillati</taxon>
        <taxon>Actinomycetota</taxon>
        <taxon>Actinomycetes</taxon>
        <taxon>Pseudonocardiales</taxon>
        <taxon>Pseudonocardiaceae</taxon>
        <taxon>Pseudonocardia</taxon>
    </lineage>
</organism>
<evidence type="ECO:0000256" key="1">
    <source>
        <dbReference type="ARBA" id="ARBA00004651"/>
    </source>
</evidence>
<keyword evidence="8" id="KW-0547">Nucleotide-binding</keyword>
<keyword evidence="3 5" id="KW-1133">Transmembrane helix</keyword>
<dbReference type="InterPro" id="IPR011527">
    <property type="entry name" value="ABC1_TM_dom"/>
</dbReference>
<reference evidence="8 9" key="1">
    <citation type="submission" date="2016-11" db="EMBL/GenBank/DDBJ databases">
        <authorList>
            <person name="Jaros S."/>
            <person name="Januszkiewicz K."/>
            <person name="Wedrychowicz H."/>
        </authorList>
    </citation>
    <scope>NUCLEOTIDE SEQUENCE [LARGE SCALE GENOMIC DNA]</scope>
    <source>
        <strain evidence="8 9">DSM 43832</strain>
    </source>
</reference>
<dbReference type="AlphaFoldDB" id="A0A1M7B0T6"/>
<accession>A0A1M7B0T6</accession>
<dbReference type="EMBL" id="FRAP01000031">
    <property type="protein sequence ID" value="SHL48600.1"/>
    <property type="molecule type" value="Genomic_DNA"/>
</dbReference>
<dbReference type="PROSITE" id="PS00211">
    <property type="entry name" value="ABC_TRANSPORTER_1"/>
    <property type="match status" value="1"/>
</dbReference>
<dbReference type="Pfam" id="PF00664">
    <property type="entry name" value="ABC_membrane"/>
    <property type="match status" value="1"/>
</dbReference>
<dbReference type="Proteomes" id="UP000184363">
    <property type="component" value="Unassembled WGS sequence"/>
</dbReference>
<feature type="domain" description="ABC transmembrane type-1" evidence="7">
    <location>
        <begin position="29"/>
        <end position="308"/>
    </location>
</feature>
<dbReference type="InterPro" id="IPR003439">
    <property type="entry name" value="ABC_transporter-like_ATP-bd"/>
</dbReference>
<dbReference type="GO" id="GO:0005524">
    <property type="term" value="F:ATP binding"/>
    <property type="evidence" value="ECO:0007669"/>
    <property type="project" value="UniProtKB-KW"/>
</dbReference>
<dbReference type="PANTHER" id="PTHR43394">
    <property type="entry name" value="ATP-DEPENDENT PERMEASE MDL1, MITOCHONDRIAL"/>
    <property type="match status" value="1"/>
</dbReference>
<evidence type="ECO:0000259" key="6">
    <source>
        <dbReference type="PROSITE" id="PS50893"/>
    </source>
</evidence>
<proteinExistence type="predicted"/>
<evidence type="ECO:0000313" key="8">
    <source>
        <dbReference type="EMBL" id="SHL48600.1"/>
    </source>
</evidence>
<dbReference type="InterPro" id="IPR036640">
    <property type="entry name" value="ABC1_TM_sf"/>
</dbReference>
<dbReference type="GO" id="GO:0005886">
    <property type="term" value="C:plasma membrane"/>
    <property type="evidence" value="ECO:0007669"/>
    <property type="project" value="UniProtKB-SubCell"/>
</dbReference>
<dbReference type="SUPFAM" id="SSF52540">
    <property type="entry name" value="P-loop containing nucleoside triphosphate hydrolases"/>
    <property type="match status" value="1"/>
</dbReference>
<evidence type="ECO:0000259" key="7">
    <source>
        <dbReference type="PROSITE" id="PS50929"/>
    </source>
</evidence>
<feature type="transmembrane region" description="Helical" evidence="5">
    <location>
        <begin position="63"/>
        <end position="81"/>
    </location>
</feature>
<dbReference type="InterPro" id="IPR039421">
    <property type="entry name" value="Type_1_exporter"/>
</dbReference>
<protein>
    <submittedName>
        <fullName evidence="8">Putative ABC transport system ATP-binding protein</fullName>
    </submittedName>
</protein>
<keyword evidence="4 5" id="KW-0472">Membrane</keyword>
<evidence type="ECO:0000256" key="2">
    <source>
        <dbReference type="ARBA" id="ARBA00022692"/>
    </source>
</evidence>
<comment type="subcellular location">
    <subcellularLocation>
        <location evidence="1">Cell membrane</location>
        <topology evidence="1">Multi-pass membrane protein</topology>
    </subcellularLocation>
</comment>
<dbReference type="GO" id="GO:0015421">
    <property type="term" value="F:ABC-type oligopeptide transporter activity"/>
    <property type="evidence" value="ECO:0007669"/>
    <property type="project" value="TreeGrafter"/>
</dbReference>
<dbReference type="PANTHER" id="PTHR43394:SF1">
    <property type="entry name" value="ATP-BINDING CASSETTE SUB-FAMILY B MEMBER 10, MITOCHONDRIAL"/>
    <property type="match status" value="1"/>
</dbReference>
<sequence>MSGPSGAPVTGAAVLRRAVNGQWRDVARSTLLAIGHQAGSAMAPVLIGVVVDVAVTNRSLGGLALWIGVLAADFLLLSFSYRYGVRAAERAAENAEHDLRLQLTGRVLHHHGGADAGRLSGELVNIATSDAKRVGTTDVALPFGLAAIAAALVSAAVLLTISMPLGLLVLLGMPPLLLLTHFASKPLERRSEAEQERAAHASGVAADLVAGLRVLKGLGAERTAVQRYRRTSRASLAATLRTARAYAAQGGVVETSTGVFIAVVALVGGMLAADGAISVGDLVSTVGLATFLQIPLSTAAWTTVEFAQARASAARIAAVLSAPPAVRAGTAALPEPVRGALRLRGVTRGALRDVDLDVAPGDLIGIVAPAPAVRALLACLAREADPEQGTVELDGVPLAELDPADVRAAVLVAAHDAVLFSGTLLDNVTAAAAAGRAGEALAAAAADEVARTLPDGVDSTIGEQGRSLSGGQRQRVVLARALAADRPVLVLHDPTTAVDPVTESRIAGALRWVRHGRTTVVATTSPALLAVTDRVVVIGEEGVRRVGTHAELVESDAEYRAAVLT</sequence>
<gene>
    <name evidence="8" type="ORF">SAMN05443637_13111</name>
</gene>
<dbReference type="PROSITE" id="PS50929">
    <property type="entry name" value="ABC_TM1F"/>
    <property type="match status" value="1"/>
</dbReference>
<dbReference type="Pfam" id="PF00005">
    <property type="entry name" value="ABC_tran"/>
    <property type="match status" value="1"/>
</dbReference>
<feature type="transmembrane region" description="Helical" evidence="5">
    <location>
        <begin position="165"/>
        <end position="183"/>
    </location>
</feature>
<evidence type="ECO:0000313" key="9">
    <source>
        <dbReference type="Proteomes" id="UP000184363"/>
    </source>
</evidence>
<evidence type="ECO:0000256" key="4">
    <source>
        <dbReference type="ARBA" id="ARBA00023136"/>
    </source>
</evidence>
<dbReference type="InterPro" id="IPR027417">
    <property type="entry name" value="P-loop_NTPase"/>
</dbReference>
<feature type="domain" description="ABC transporter" evidence="6">
    <location>
        <begin position="341"/>
        <end position="565"/>
    </location>
</feature>
<dbReference type="Gene3D" id="3.40.50.300">
    <property type="entry name" value="P-loop containing nucleotide triphosphate hydrolases"/>
    <property type="match status" value="1"/>
</dbReference>
<evidence type="ECO:0000256" key="5">
    <source>
        <dbReference type="SAM" id="Phobius"/>
    </source>
</evidence>